<keyword evidence="1" id="KW-0472">Membrane</keyword>
<evidence type="ECO:0008006" key="4">
    <source>
        <dbReference type="Google" id="ProtNLM"/>
    </source>
</evidence>
<reference evidence="3" key="1">
    <citation type="journal article" date="2019" name="Int. J. Syst. Evol. Microbiol.">
        <title>The Global Catalogue of Microorganisms (GCM) 10K type strain sequencing project: providing services to taxonomists for standard genome sequencing and annotation.</title>
        <authorList>
            <consortium name="The Broad Institute Genomics Platform"/>
            <consortium name="The Broad Institute Genome Sequencing Center for Infectious Disease"/>
            <person name="Wu L."/>
            <person name="Ma J."/>
        </authorList>
    </citation>
    <scope>NUCLEOTIDE SEQUENCE [LARGE SCALE GENOMIC DNA]</scope>
    <source>
        <strain evidence="3">JCM 17452</strain>
    </source>
</reference>
<gene>
    <name evidence="2" type="ORF">GCM10022257_08520</name>
</gene>
<protein>
    <recommendedName>
        <fullName evidence="4">Polysaccharide chain length determinant N-terminal domain-containing protein</fullName>
    </recommendedName>
</protein>
<evidence type="ECO:0000313" key="3">
    <source>
        <dbReference type="Proteomes" id="UP001500027"/>
    </source>
</evidence>
<feature type="transmembrane region" description="Helical" evidence="1">
    <location>
        <begin position="30"/>
        <end position="49"/>
    </location>
</feature>
<evidence type="ECO:0000256" key="1">
    <source>
        <dbReference type="SAM" id="Phobius"/>
    </source>
</evidence>
<keyword evidence="3" id="KW-1185">Reference proteome</keyword>
<sequence length="357" mass="40680">MSKDLPQPQQSEEVDLGQLFKLIGNAFDRLFKFIGSIFNKLFLAFVWGVFFVKRHLLKIVIAGIIGVVLGLVKEKTSAPFYSSSAIIKQNYNSGEVLYEAVNYYNKLVTEGDTITLSNDLNIDPSKASSIKSFSIEAVTNDNERIKSYDAYIKNLDSVVASTITYDNYLDFSQEFDIPFQKLDLQSYINESFEEVISSVVNKIKTSPYFLSIQTRDLNELNRRESTLKQTLVKSDSLQAVYQEVLKKSADAKSGGQTSITIDNTEDKSVTKEFELYQNDLVLRRELVEIEREKEEKENIIEIVSTKKGRGTVQDTSDVFGFELSRPIVYALLLSILTFVLLLARDFLKFLERFKEKA</sequence>
<name>A0ABP8E9G8_9FLAO</name>
<dbReference type="EMBL" id="BAABAV010000001">
    <property type="protein sequence ID" value="GAA4268751.1"/>
    <property type="molecule type" value="Genomic_DNA"/>
</dbReference>
<organism evidence="2 3">
    <name type="scientific">Hyunsoonleella aestuarii</name>
    <dbReference type="NCBI Taxonomy" id="912802"/>
    <lineage>
        <taxon>Bacteria</taxon>
        <taxon>Pseudomonadati</taxon>
        <taxon>Bacteroidota</taxon>
        <taxon>Flavobacteriia</taxon>
        <taxon>Flavobacteriales</taxon>
        <taxon>Flavobacteriaceae</taxon>
    </lineage>
</organism>
<accession>A0ABP8E9G8</accession>
<proteinExistence type="predicted"/>
<comment type="caution">
    <text evidence="2">The sequence shown here is derived from an EMBL/GenBank/DDBJ whole genome shotgun (WGS) entry which is preliminary data.</text>
</comment>
<keyword evidence="1" id="KW-0812">Transmembrane</keyword>
<dbReference type="Proteomes" id="UP001500027">
    <property type="component" value="Unassembled WGS sequence"/>
</dbReference>
<dbReference type="RefSeq" id="WP_139001306.1">
    <property type="nucleotide sequence ID" value="NZ_BAABAV010000001.1"/>
</dbReference>
<keyword evidence="1" id="KW-1133">Transmembrane helix</keyword>
<evidence type="ECO:0000313" key="2">
    <source>
        <dbReference type="EMBL" id="GAA4268751.1"/>
    </source>
</evidence>
<feature type="transmembrane region" description="Helical" evidence="1">
    <location>
        <begin position="327"/>
        <end position="347"/>
    </location>
</feature>